<organism evidence="2 3">
    <name type="scientific">Candidatus Iainarchaeum sp</name>
    <dbReference type="NCBI Taxonomy" id="3101447"/>
    <lineage>
        <taxon>Archaea</taxon>
        <taxon>Candidatus Iainarchaeota</taxon>
        <taxon>Candidatus Iainarchaeia</taxon>
        <taxon>Candidatus Iainarchaeales</taxon>
        <taxon>Candidatus Iainarchaeaceae</taxon>
        <taxon>Candidatus Iainarchaeum</taxon>
    </lineage>
</organism>
<evidence type="ECO:0000313" key="3">
    <source>
        <dbReference type="Proteomes" id="UP000226592"/>
    </source>
</evidence>
<name>A0A2D6M0E3_9ARCH</name>
<keyword evidence="1" id="KW-1133">Transmembrane helix</keyword>
<dbReference type="AlphaFoldDB" id="A0A2D6M0E3"/>
<dbReference type="EMBL" id="NZBU01000005">
    <property type="protein sequence ID" value="MAG21906.1"/>
    <property type="molecule type" value="Genomic_DNA"/>
</dbReference>
<keyword evidence="1" id="KW-0812">Transmembrane</keyword>
<keyword evidence="1" id="KW-0472">Membrane</keyword>
<comment type="caution">
    <text evidence="2">The sequence shown here is derived from an EMBL/GenBank/DDBJ whole genome shotgun (WGS) entry which is preliminary data.</text>
</comment>
<gene>
    <name evidence="2" type="ORF">CL943_01190</name>
</gene>
<accession>A0A2D6M0E3</accession>
<evidence type="ECO:0000256" key="1">
    <source>
        <dbReference type="SAM" id="Phobius"/>
    </source>
</evidence>
<protein>
    <submittedName>
        <fullName evidence="2">Uncharacterized protein</fullName>
    </submittedName>
</protein>
<sequence>MRAKILIVLVLLALFANSVFGKPPCTTVAPGGCIVTCVGKTEAVCGDYFYMTNGVGQPCAWTGTACGTGGSCDPLCSLGGTGVCATRVPTTTCVGLTKAACYTRYETGTPSRICYWDTPCAAMAVCIPEFMGIEFNEMEFSTGIIALIAAIALPTILFRKKKQ</sequence>
<dbReference type="Proteomes" id="UP000226592">
    <property type="component" value="Unassembled WGS sequence"/>
</dbReference>
<proteinExistence type="predicted"/>
<feature type="transmembrane region" description="Helical" evidence="1">
    <location>
        <begin position="140"/>
        <end position="158"/>
    </location>
</feature>
<evidence type="ECO:0000313" key="2">
    <source>
        <dbReference type="EMBL" id="MAG21906.1"/>
    </source>
</evidence>
<reference evidence="3" key="1">
    <citation type="submission" date="2017-09" db="EMBL/GenBank/DDBJ databases">
        <title>The Reconstruction of 2,631 Draft Metagenome-Assembled Genomes from the Global Oceans.</title>
        <authorList>
            <person name="Tully B.J."/>
            <person name="Graham E.D."/>
            <person name="Heidelberg J.F."/>
        </authorList>
    </citation>
    <scope>NUCLEOTIDE SEQUENCE [LARGE SCALE GENOMIC DNA]</scope>
</reference>